<dbReference type="Proteomes" id="UP001445076">
    <property type="component" value="Unassembled WGS sequence"/>
</dbReference>
<name>A0AAW0VP07_CHEQU</name>
<dbReference type="EMBL" id="JARKIK010006147">
    <property type="protein sequence ID" value="KAK8718501.1"/>
    <property type="molecule type" value="Genomic_DNA"/>
</dbReference>
<reference evidence="1 2" key="1">
    <citation type="journal article" date="2024" name="BMC Genomics">
        <title>Genome assembly of redclaw crayfish (Cherax quadricarinatus) provides insights into its immune adaptation and hypoxia tolerance.</title>
        <authorList>
            <person name="Liu Z."/>
            <person name="Zheng J."/>
            <person name="Li H."/>
            <person name="Fang K."/>
            <person name="Wang S."/>
            <person name="He J."/>
            <person name="Zhou D."/>
            <person name="Weng S."/>
            <person name="Chi M."/>
            <person name="Gu Z."/>
            <person name="He J."/>
            <person name="Li F."/>
            <person name="Wang M."/>
        </authorList>
    </citation>
    <scope>NUCLEOTIDE SEQUENCE [LARGE SCALE GENOMIC DNA]</scope>
    <source>
        <strain evidence="1">ZL_2023a</strain>
    </source>
</reference>
<proteinExistence type="predicted"/>
<evidence type="ECO:0000313" key="2">
    <source>
        <dbReference type="Proteomes" id="UP001445076"/>
    </source>
</evidence>
<organism evidence="1 2">
    <name type="scientific">Cherax quadricarinatus</name>
    <name type="common">Australian red claw crayfish</name>
    <dbReference type="NCBI Taxonomy" id="27406"/>
    <lineage>
        <taxon>Eukaryota</taxon>
        <taxon>Metazoa</taxon>
        <taxon>Ecdysozoa</taxon>
        <taxon>Arthropoda</taxon>
        <taxon>Crustacea</taxon>
        <taxon>Multicrustacea</taxon>
        <taxon>Malacostraca</taxon>
        <taxon>Eumalacostraca</taxon>
        <taxon>Eucarida</taxon>
        <taxon>Decapoda</taxon>
        <taxon>Pleocyemata</taxon>
        <taxon>Astacidea</taxon>
        <taxon>Parastacoidea</taxon>
        <taxon>Parastacidae</taxon>
        <taxon>Cherax</taxon>
    </lineage>
</organism>
<evidence type="ECO:0000313" key="1">
    <source>
        <dbReference type="EMBL" id="KAK8718501.1"/>
    </source>
</evidence>
<dbReference type="AlphaFoldDB" id="A0AAW0VP07"/>
<comment type="caution">
    <text evidence="1">The sequence shown here is derived from an EMBL/GenBank/DDBJ whole genome shotgun (WGS) entry which is preliminary data.</text>
</comment>
<keyword evidence="2" id="KW-1185">Reference proteome</keyword>
<gene>
    <name evidence="1" type="ORF">OTU49_014701</name>
</gene>
<accession>A0AAW0VP07</accession>
<protein>
    <submittedName>
        <fullName evidence="1">Uncharacterized protein</fullName>
    </submittedName>
</protein>
<sequence length="105" mass="11189">VCRRCLNYVYLTLYSDGGSGEPCVVLSIMEQQQKTLTSATQECDSEGGSSECLLLQESVSRVSVVVMTGSPVSTPVLTPASLSQHTASTTDLDKITPSCDNLLQQ</sequence>
<feature type="non-terminal residue" evidence="1">
    <location>
        <position position="1"/>
    </location>
</feature>
<feature type="non-terminal residue" evidence="1">
    <location>
        <position position="105"/>
    </location>
</feature>